<dbReference type="AlphaFoldDB" id="A0A1R1X157"/>
<dbReference type="EMBL" id="LSSM01007414">
    <property type="protein sequence ID" value="OMJ08362.1"/>
    <property type="molecule type" value="Genomic_DNA"/>
</dbReference>
<gene>
    <name evidence="2" type="ORF">AYI69_g11097</name>
</gene>
<feature type="non-terminal residue" evidence="2">
    <location>
        <position position="91"/>
    </location>
</feature>
<proteinExistence type="predicted"/>
<keyword evidence="1" id="KW-0472">Membrane</keyword>
<keyword evidence="3" id="KW-1185">Reference proteome</keyword>
<organism evidence="2 3">
    <name type="scientific">Smittium culicis</name>
    <dbReference type="NCBI Taxonomy" id="133412"/>
    <lineage>
        <taxon>Eukaryota</taxon>
        <taxon>Fungi</taxon>
        <taxon>Fungi incertae sedis</taxon>
        <taxon>Zoopagomycota</taxon>
        <taxon>Kickxellomycotina</taxon>
        <taxon>Harpellomycetes</taxon>
        <taxon>Harpellales</taxon>
        <taxon>Legeriomycetaceae</taxon>
        <taxon>Smittium</taxon>
    </lineage>
</organism>
<name>A0A1R1X157_9FUNG</name>
<dbReference type="Proteomes" id="UP000187429">
    <property type="component" value="Unassembled WGS sequence"/>
</dbReference>
<accession>A0A1R1X157</accession>
<feature type="transmembrane region" description="Helical" evidence="1">
    <location>
        <begin position="12"/>
        <end position="34"/>
    </location>
</feature>
<sequence length="91" mass="9650">MLLQSMESPDQFACIMMTSAGIPVLAGNVAPIALATGATIMNLSSRSFWIVLSSSILWISLGLRKPHIDIIQHPLNVSALISNSSVGPSFL</sequence>
<comment type="caution">
    <text evidence="2">The sequence shown here is derived from an EMBL/GenBank/DDBJ whole genome shotgun (WGS) entry which is preliminary data.</text>
</comment>
<protein>
    <submittedName>
        <fullName evidence="2">Uncharacterized protein</fullName>
    </submittedName>
</protein>
<keyword evidence="1" id="KW-0812">Transmembrane</keyword>
<evidence type="ECO:0000313" key="2">
    <source>
        <dbReference type="EMBL" id="OMJ08362.1"/>
    </source>
</evidence>
<reference evidence="3" key="1">
    <citation type="submission" date="2017-01" db="EMBL/GenBank/DDBJ databases">
        <authorList>
            <person name="Wang Y."/>
            <person name="White M."/>
            <person name="Kvist S."/>
            <person name="Moncalvo J.-M."/>
        </authorList>
    </citation>
    <scope>NUCLEOTIDE SEQUENCE [LARGE SCALE GENOMIC DNA]</scope>
    <source>
        <strain evidence="3">ID-206-W2</strain>
    </source>
</reference>
<keyword evidence="1" id="KW-1133">Transmembrane helix</keyword>
<evidence type="ECO:0000313" key="3">
    <source>
        <dbReference type="Proteomes" id="UP000187429"/>
    </source>
</evidence>
<evidence type="ECO:0000256" key="1">
    <source>
        <dbReference type="SAM" id="Phobius"/>
    </source>
</evidence>